<keyword evidence="1" id="KW-1133">Transmembrane helix</keyword>
<feature type="transmembrane region" description="Helical" evidence="1">
    <location>
        <begin position="42"/>
        <end position="62"/>
    </location>
</feature>
<protein>
    <submittedName>
        <fullName evidence="2">Uncharacterized protein</fullName>
    </submittedName>
</protein>
<evidence type="ECO:0000256" key="1">
    <source>
        <dbReference type="SAM" id="Phobius"/>
    </source>
</evidence>
<keyword evidence="1" id="KW-0812">Transmembrane</keyword>
<feature type="transmembrane region" description="Helical" evidence="1">
    <location>
        <begin position="7"/>
        <end position="27"/>
    </location>
</feature>
<proteinExistence type="predicted"/>
<dbReference type="Proteomes" id="UP000006860">
    <property type="component" value="Chromosome"/>
</dbReference>
<accession>F0SQJ1</accession>
<dbReference type="HOGENOM" id="CLU_1766646_0_0_0"/>
<evidence type="ECO:0000313" key="3">
    <source>
        <dbReference type="Proteomes" id="UP000006860"/>
    </source>
</evidence>
<gene>
    <name evidence="2" type="ordered locus">Plabr_0337</name>
</gene>
<keyword evidence="3" id="KW-1185">Reference proteome</keyword>
<sequence length="147" mass="15775">MMKPADAYKMIVVLALCCSAIGLSYHVFSGMIDLASAGQHRLAAYVLCALVAAMLWMSWTAFRLGTSSNLTGLTRDARHVAQALALMPLASGMLLVANVATQQGWVPVFINSCNLLCCTLVVLATWFVSVRYADLPLQGVQPVVAKQ</sequence>
<organism evidence="2 3">
    <name type="scientific">Rubinisphaera brasiliensis (strain ATCC 49424 / DSM 5305 / JCM 21570 / IAM 15109 / NBRC 103401 / IFAM 1448)</name>
    <name type="common">Planctomyces brasiliensis</name>
    <dbReference type="NCBI Taxonomy" id="756272"/>
    <lineage>
        <taxon>Bacteria</taxon>
        <taxon>Pseudomonadati</taxon>
        <taxon>Planctomycetota</taxon>
        <taxon>Planctomycetia</taxon>
        <taxon>Planctomycetales</taxon>
        <taxon>Planctomycetaceae</taxon>
        <taxon>Rubinisphaera</taxon>
    </lineage>
</organism>
<evidence type="ECO:0000313" key="2">
    <source>
        <dbReference type="EMBL" id="ADY57966.1"/>
    </source>
</evidence>
<feature type="transmembrane region" description="Helical" evidence="1">
    <location>
        <begin position="106"/>
        <end position="128"/>
    </location>
</feature>
<dbReference type="AlphaFoldDB" id="F0SQJ1"/>
<dbReference type="EMBL" id="CP002546">
    <property type="protein sequence ID" value="ADY57966.1"/>
    <property type="molecule type" value="Genomic_DNA"/>
</dbReference>
<dbReference type="RefSeq" id="WP_013626710.1">
    <property type="nucleotide sequence ID" value="NC_015174.1"/>
</dbReference>
<keyword evidence="1" id="KW-0472">Membrane</keyword>
<name>F0SQJ1_RUBBR</name>
<reference evidence="3" key="1">
    <citation type="submission" date="2011-02" db="EMBL/GenBank/DDBJ databases">
        <title>The complete genome of Planctomyces brasiliensis DSM 5305.</title>
        <authorList>
            <person name="Lucas S."/>
            <person name="Copeland A."/>
            <person name="Lapidus A."/>
            <person name="Bruce D."/>
            <person name="Goodwin L."/>
            <person name="Pitluck S."/>
            <person name="Kyrpides N."/>
            <person name="Mavromatis K."/>
            <person name="Pagani I."/>
            <person name="Ivanova N."/>
            <person name="Ovchinnikova G."/>
            <person name="Lu M."/>
            <person name="Detter J.C."/>
            <person name="Han C."/>
            <person name="Land M."/>
            <person name="Hauser L."/>
            <person name="Markowitz V."/>
            <person name="Cheng J.-F."/>
            <person name="Hugenholtz P."/>
            <person name="Woyke T."/>
            <person name="Wu D."/>
            <person name="Tindall B."/>
            <person name="Pomrenke H.G."/>
            <person name="Brambilla E."/>
            <person name="Klenk H.-P."/>
            <person name="Eisen J.A."/>
        </authorList>
    </citation>
    <scope>NUCLEOTIDE SEQUENCE [LARGE SCALE GENOMIC DNA]</scope>
    <source>
        <strain evidence="3">ATCC 49424 / DSM 5305 / JCM 21570 / NBRC 103401 / IFAM 1448</strain>
    </source>
</reference>
<dbReference type="STRING" id="756272.Plabr_0337"/>
<feature type="transmembrane region" description="Helical" evidence="1">
    <location>
        <begin position="83"/>
        <end position="100"/>
    </location>
</feature>
<dbReference type="KEGG" id="pbs:Plabr_0337"/>